<protein>
    <submittedName>
        <fullName evidence="2">Uncharacterized protein</fullName>
    </submittedName>
</protein>
<dbReference type="AlphaFoldDB" id="A0A397VED9"/>
<keyword evidence="3" id="KW-1185">Reference proteome</keyword>
<dbReference type="Proteomes" id="UP000266673">
    <property type="component" value="Unassembled WGS sequence"/>
</dbReference>
<feature type="transmembrane region" description="Helical" evidence="1">
    <location>
        <begin position="30"/>
        <end position="49"/>
    </location>
</feature>
<organism evidence="2 3">
    <name type="scientific">Gigaspora rosea</name>
    <dbReference type="NCBI Taxonomy" id="44941"/>
    <lineage>
        <taxon>Eukaryota</taxon>
        <taxon>Fungi</taxon>
        <taxon>Fungi incertae sedis</taxon>
        <taxon>Mucoromycota</taxon>
        <taxon>Glomeromycotina</taxon>
        <taxon>Glomeromycetes</taxon>
        <taxon>Diversisporales</taxon>
        <taxon>Gigasporaceae</taxon>
        <taxon>Gigaspora</taxon>
    </lineage>
</organism>
<reference evidence="2 3" key="1">
    <citation type="submission" date="2018-06" db="EMBL/GenBank/DDBJ databases">
        <title>Comparative genomics reveals the genomic features of Rhizophagus irregularis, R. cerebriforme, R. diaphanum and Gigaspora rosea, and their symbiotic lifestyle signature.</title>
        <authorList>
            <person name="Morin E."/>
            <person name="San Clemente H."/>
            <person name="Chen E.C.H."/>
            <person name="De La Providencia I."/>
            <person name="Hainaut M."/>
            <person name="Kuo A."/>
            <person name="Kohler A."/>
            <person name="Murat C."/>
            <person name="Tang N."/>
            <person name="Roy S."/>
            <person name="Loubradou J."/>
            <person name="Henrissat B."/>
            <person name="Grigoriev I.V."/>
            <person name="Corradi N."/>
            <person name="Roux C."/>
            <person name="Martin F.M."/>
        </authorList>
    </citation>
    <scope>NUCLEOTIDE SEQUENCE [LARGE SCALE GENOMIC DNA]</scope>
    <source>
        <strain evidence="2 3">DAOM 194757</strain>
    </source>
</reference>
<comment type="caution">
    <text evidence="2">The sequence shown here is derived from an EMBL/GenBank/DDBJ whole genome shotgun (WGS) entry which is preliminary data.</text>
</comment>
<sequence>MACFITLLLFILPITIFGLAAILVSTKIKKVPSIILAIVIPICYICWIIDIQKLFHKIFNEKKESIPIQELPIYSANHNENPIVDDIAPPTYEKAIANP</sequence>
<dbReference type="OrthoDB" id="2445171at2759"/>
<dbReference type="EMBL" id="QKWP01000422">
    <property type="protein sequence ID" value="RIB20362.1"/>
    <property type="molecule type" value="Genomic_DNA"/>
</dbReference>
<accession>A0A397VED9</accession>
<evidence type="ECO:0000313" key="2">
    <source>
        <dbReference type="EMBL" id="RIB20362.1"/>
    </source>
</evidence>
<proteinExistence type="predicted"/>
<keyword evidence="1" id="KW-1133">Transmembrane helix</keyword>
<keyword evidence="1" id="KW-0812">Transmembrane</keyword>
<name>A0A397VED9_9GLOM</name>
<gene>
    <name evidence="2" type="ORF">C2G38_2081024</name>
</gene>
<evidence type="ECO:0000256" key="1">
    <source>
        <dbReference type="SAM" id="Phobius"/>
    </source>
</evidence>
<evidence type="ECO:0000313" key="3">
    <source>
        <dbReference type="Proteomes" id="UP000266673"/>
    </source>
</evidence>
<keyword evidence="1" id="KW-0472">Membrane</keyword>